<organism evidence="4">
    <name type="scientific">Sesamum radiatum</name>
    <name type="common">Black benniseed</name>
    <dbReference type="NCBI Taxonomy" id="300843"/>
    <lineage>
        <taxon>Eukaryota</taxon>
        <taxon>Viridiplantae</taxon>
        <taxon>Streptophyta</taxon>
        <taxon>Embryophyta</taxon>
        <taxon>Tracheophyta</taxon>
        <taxon>Spermatophyta</taxon>
        <taxon>Magnoliopsida</taxon>
        <taxon>eudicotyledons</taxon>
        <taxon>Gunneridae</taxon>
        <taxon>Pentapetalae</taxon>
        <taxon>asterids</taxon>
        <taxon>lamiids</taxon>
        <taxon>Lamiales</taxon>
        <taxon>Pedaliaceae</taxon>
        <taxon>Sesamum</taxon>
    </lineage>
</organism>
<sequence>MSSVGLTSVKSPRHSSPSPPLPIIRRHFNSLLFKSKKIFQPVCLSLILPDFMADSDTRASVLSQSECDENGGTIETVGPNYAEIIVIRHGETEWNADRRIQGHLDVNLNDVGRQQAAVVADRLSREPNISAVYSSDLKRAFDTAEIIAKSCGVLEVTKDPDLRERHLGDLQGVIFHEAAKVNPEAHKAFVSNQKDQEIPGGGESFNQLYERCTSALQRIANKHRGERVVVVSHGGTIRALHKKASPHRGPTARVLNTSVNVFHVSDDVWSIKSWGDLSESPNISKPLCLSLFQRISISRDSVPSQYGNGGLIETVGPKYAEIVVIRHGETEWNADRRIQGQLDVGLSDIGRQQAFAVADRLSREPKISAVYSSDLKRAFDTAEIIAKSCGVLEVIKDLDLRERHCGALQGVLFPEAAKINPEAYKALLSDQDDLEIPGGGESFNQLYDRCTSALQRIAKKHGGDRVVVVTHGAAIEALHKRASPSGNCKGKVLNASVNVFHLSDEDEWIVKSWGEVSHLNQTGFWSRVLVGTESLDSVGNIKYSISPSSLTT</sequence>
<dbReference type="GO" id="GO:0016791">
    <property type="term" value="F:phosphatase activity"/>
    <property type="evidence" value="ECO:0007669"/>
    <property type="project" value="TreeGrafter"/>
</dbReference>
<gene>
    <name evidence="4" type="ORF">Sradi_3079700</name>
</gene>
<dbReference type="InterPro" id="IPR050275">
    <property type="entry name" value="PGM_Phosphatase"/>
</dbReference>
<dbReference type="PANTHER" id="PTHR48100">
    <property type="entry name" value="BROAD-SPECIFICITY PHOSPHATASE YOR283W-RELATED"/>
    <property type="match status" value="1"/>
</dbReference>
<dbReference type="GO" id="GO:0005829">
    <property type="term" value="C:cytosol"/>
    <property type="evidence" value="ECO:0007669"/>
    <property type="project" value="TreeGrafter"/>
</dbReference>
<feature type="binding site" evidence="2">
    <location>
        <begin position="326"/>
        <end position="333"/>
    </location>
    <ligand>
        <name>substrate</name>
    </ligand>
</feature>
<accession>A0AAW2RBW5</accession>
<name>A0AAW2RBW5_SESRA</name>
<dbReference type="FunFam" id="3.40.50.1240:FF:000137">
    <property type="match status" value="2"/>
</dbReference>
<comment type="similarity">
    <text evidence="1">Belongs to the phosphoglycerate mutase family.</text>
</comment>
<comment type="caution">
    <text evidence="4">The sequence shown here is derived from an EMBL/GenBank/DDBJ whole genome shotgun (WGS) entry which is preliminary data.</text>
</comment>
<feature type="region of interest" description="Disordered" evidence="3">
    <location>
        <begin position="1"/>
        <end position="20"/>
    </location>
</feature>
<reference evidence="4" key="1">
    <citation type="submission" date="2020-06" db="EMBL/GenBank/DDBJ databases">
        <authorList>
            <person name="Li T."/>
            <person name="Hu X."/>
            <person name="Zhang T."/>
            <person name="Song X."/>
            <person name="Zhang H."/>
            <person name="Dai N."/>
            <person name="Sheng W."/>
            <person name="Hou X."/>
            <person name="Wei L."/>
        </authorList>
    </citation>
    <scope>NUCLEOTIDE SEQUENCE</scope>
    <source>
        <strain evidence="4">G02</strain>
        <tissue evidence="4">Leaf</tissue>
    </source>
</reference>
<evidence type="ECO:0000313" key="4">
    <source>
        <dbReference type="EMBL" id="KAL0377742.1"/>
    </source>
</evidence>
<dbReference type="Pfam" id="PF00300">
    <property type="entry name" value="His_Phos_1"/>
    <property type="match status" value="2"/>
</dbReference>
<dbReference type="CDD" id="cd07067">
    <property type="entry name" value="HP_PGM_like"/>
    <property type="match status" value="2"/>
</dbReference>
<dbReference type="PANTHER" id="PTHR48100:SF34">
    <property type="entry name" value="PHOSPHOGLYCERATE MUTASE-LIKE PROTEIN 4"/>
    <property type="match status" value="1"/>
</dbReference>
<dbReference type="InterPro" id="IPR001345">
    <property type="entry name" value="PG/BPGM_mutase_AS"/>
</dbReference>
<dbReference type="Gene3D" id="3.40.50.1240">
    <property type="entry name" value="Phosphoglycerate mutase-like"/>
    <property type="match status" value="2"/>
</dbReference>
<dbReference type="InterPro" id="IPR029033">
    <property type="entry name" value="His_PPase_superfam"/>
</dbReference>
<dbReference type="AlphaFoldDB" id="A0AAW2RBW5"/>
<dbReference type="PROSITE" id="PS00175">
    <property type="entry name" value="PG_MUTASE"/>
    <property type="match status" value="2"/>
</dbReference>
<reference evidence="4" key="2">
    <citation type="journal article" date="2024" name="Plant">
        <title>Genomic evolution and insights into agronomic trait innovations of Sesamum species.</title>
        <authorList>
            <person name="Miao H."/>
            <person name="Wang L."/>
            <person name="Qu L."/>
            <person name="Liu H."/>
            <person name="Sun Y."/>
            <person name="Le M."/>
            <person name="Wang Q."/>
            <person name="Wei S."/>
            <person name="Zheng Y."/>
            <person name="Lin W."/>
            <person name="Duan Y."/>
            <person name="Cao H."/>
            <person name="Xiong S."/>
            <person name="Wang X."/>
            <person name="Wei L."/>
            <person name="Li C."/>
            <person name="Ma Q."/>
            <person name="Ju M."/>
            <person name="Zhao R."/>
            <person name="Li G."/>
            <person name="Mu C."/>
            <person name="Tian Q."/>
            <person name="Mei H."/>
            <person name="Zhang T."/>
            <person name="Gao T."/>
            <person name="Zhang H."/>
        </authorList>
    </citation>
    <scope>NUCLEOTIDE SEQUENCE</scope>
    <source>
        <strain evidence="4">G02</strain>
    </source>
</reference>
<protein>
    <submittedName>
        <fullName evidence="4">Phosphoglycerate mutase-like protein 4</fullName>
    </submittedName>
</protein>
<evidence type="ECO:0000256" key="3">
    <source>
        <dbReference type="SAM" id="MobiDB-lite"/>
    </source>
</evidence>
<dbReference type="SUPFAM" id="SSF53254">
    <property type="entry name" value="Phosphoglycerate mutase-like"/>
    <property type="match status" value="2"/>
</dbReference>
<dbReference type="SMART" id="SM00855">
    <property type="entry name" value="PGAM"/>
    <property type="match status" value="2"/>
</dbReference>
<dbReference type="InterPro" id="IPR013078">
    <property type="entry name" value="His_Pase_superF_clade-1"/>
</dbReference>
<proteinExistence type="inferred from homology"/>
<dbReference type="EMBL" id="JACGWJ010000013">
    <property type="protein sequence ID" value="KAL0377742.1"/>
    <property type="molecule type" value="Genomic_DNA"/>
</dbReference>
<evidence type="ECO:0000256" key="2">
    <source>
        <dbReference type="PIRSR" id="PIRSR613078-2"/>
    </source>
</evidence>
<evidence type="ECO:0000256" key="1">
    <source>
        <dbReference type="ARBA" id="ARBA00038362"/>
    </source>
</evidence>